<comment type="caution">
    <text evidence="2">The sequence shown here is derived from an EMBL/GenBank/DDBJ whole genome shotgun (WGS) entry which is preliminary data.</text>
</comment>
<evidence type="ECO:0008006" key="4">
    <source>
        <dbReference type="Google" id="ProtNLM"/>
    </source>
</evidence>
<accession>A0ABR5TGI4</accession>
<reference evidence="2 3" key="1">
    <citation type="submission" date="2015-11" db="EMBL/GenBank/DDBJ databases">
        <authorList>
            <person name="Sahl J."/>
            <person name="Wagner D."/>
            <person name="Keim P."/>
        </authorList>
    </citation>
    <scope>NUCLEOTIDE SEQUENCE [LARGE SCALE GENOMIC DNA]</scope>
    <source>
        <strain evidence="2 3">BDU18</strain>
    </source>
</reference>
<evidence type="ECO:0000313" key="2">
    <source>
        <dbReference type="EMBL" id="KWZ44043.1"/>
    </source>
</evidence>
<keyword evidence="3" id="KW-1185">Reference proteome</keyword>
<dbReference type="EMBL" id="LNJQ01000001">
    <property type="protein sequence ID" value="KWZ44043.1"/>
    <property type="molecule type" value="Genomic_DNA"/>
</dbReference>
<feature type="region of interest" description="Disordered" evidence="1">
    <location>
        <begin position="1"/>
        <end position="20"/>
    </location>
</feature>
<dbReference type="Proteomes" id="UP000070255">
    <property type="component" value="Unassembled WGS sequence"/>
</dbReference>
<evidence type="ECO:0000313" key="3">
    <source>
        <dbReference type="Proteomes" id="UP000070255"/>
    </source>
</evidence>
<proteinExistence type="predicted"/>
<gene>
    <name evidence="2" type="ORF">WS72_15075</name>
</gene>
<organism evidence="2 3">
    <name type="scientific">Burkholderia savannae</name>
    <dbReference type="NCBI Taxonomy" id="1637837"/>
    <lineage>
        <taxon>Bacteria</taxon>
        <taxon>Pseudomonadati</taxon>
        <taxon>Pseudomonadota</taxon>
        <taxon>Betaproteobacteria</taxon>
        <taxon>Burkholderiales</taxon>
        <taxon>Burkholderiaceae</taxon>
        <taxon>Burkholderia</taxon>
        <taxon>pseudomallei group</taxon>
    </lineage>
</organism>
<sequence length="61" mass="6075">MLAGFGGNVGGGSSGFSTSPEGKATAVAFVGAWNELVVAVRNYKAQDVKGGFGRGGQLQVN</sequence>
<evidence type="ECO:0000256" key="1">
    <source>
        <dbReference type="SAM" id="MobiDB-lite"/>
    </source>
</evidence>
<protein>
    <recommendedName>
        <fullName evidence="4">Porin</fullName>
    </recommendedName>
</protein>
<feature type="compositionally biased region" description="Gly residues" evidence="1">
    <location>
        <begin position="1"/>
        <end position="14"/>
    </location>
</feature>
<name>A0ABR5TGI4_9BURK</name>